<dbReference type="Pfam" id="PF13791">
    <property type="entry name" value="Sigma_reg_C"/>
    <property type="match status" value="1"/>
</dbReference>
<proteinExistence type="predicted"/>
<sequence>MIKTKFSDPLEQLAKKRKRKTLFKTVVLALITVLLVVGIAFKGFTYLTSKNGQKTYHNFELLSEIAYPNISYDSLYYQPSGQFTGKVHADRFKDIDGVQIPYSSFEENYSISGTFGTNADEKSEKNGLYDRGTRQKVPQFFNKNVKYKKGEAKTTPTNDLKYVNKLNNDLIEIAITFDKSYSYKEIKTMIPNNIKQNWLWIGTSTELDTSYWPTKYQFGTDPETLNTPQIFIDKIKENLKGNSKVYFNNINIYSDLEKYAKKYDKVNNSDKLKFSGIILTGKAENFKQLKEKEWVHASSIGANIEYKPYYKLDKE</sequence>
<dbReference type="Proteomes" id="UP000035346">
    <property type="component" value="Unassembled WGS sequence"/>
</dbReference>
<feature type="transmembrane region" description="Helical" evidence="1">
    <location>
        <begin position="21"/>
        <end position="41"/>
    </location>
</feature>
<dbReference type="Pfam" id="PF13800">
    <property type="entry name" value="Sigma_reg_N"/>
    <property type="match status" value="1"/>
</dbReference>
<evidence type="ECO:0000256" key="1">
    <source>
        <dbReference type="SAM" id="Phobius"/>
    </source>
</evidence>
<dbReference type="RefSeq" id="WP_000598067.1">
    <property type="nucleotide sequence ID" value="NZ_AP020310.1"/>
</dbReference>
<protein>
    <submittedName>
        <fullName evidence="9">Membrane protein</fullName>
    </submittedName>
    <submittedName>
        <fullName evidence="6">Sigma factor regulator N-terminal domain-containing protein</fullName>
    </submittedName>
</protein>
<evidence type="ECO:0000313" key="9">
    <source>
        <dbReference type="EMBL" id="SUN13449.1"/>
    </source>
</evidence>
<dbReference type="Proteomes" id="UP000256718">
    <property type="component" value="Unassembled WGS sequence"/>
</dbReference>
<feature type="domain" description="Sigma factor regulator C-terminal" evidence="2">
    <location>
        <begin position="165"/>
        <end position="301"/>
    </location>
</feature>
<evidence type="ECO:0000313" key="12">
    <source>
        <dbReference type="Proteomes" id="UP000035346"/>
    </source>
</evidence>
<reference evidence="14 15" key="4">
    <citation type="submission" date="2018-06" db="EMBL/GenBank/DDBJ databases">
        <authorList>
            <consortium name="Pathogen Informatics"/>
            <person name="Doyle S."/>
        </authorList>
    </citation>
    <scope>NUCLEOTIDE SEQUENCE [LARGE SCALE GENOMIC DNA]</scope>
    <source>
        <strain evidence="9 14">NCTC8185</strain>
        <strain evidence="10 15">NCTC9828</strain>
    </source>
</reference>
<evidence type="ECO:0000313" key="10">
    <source>
        <dbReference type="EMBL" id="SUN30289.1"/>
    </source>
</evidence>
<evidence type="ECO:0000313" key="14">
    <source>
        <dbReference type="Proteomes" id="UP000254076"/>
    </source>
</evidence>
<dbReference type="Proteomes" id="UP000255140">
    <property type="component" value="Unassembled WGS sequence"/>
</dbReference>
<evidence type="ECO:0000313" key="4">
    <source>
        <dbReference type="EMBL" id="KLJ31680.1"/>
    </source>
</evidence>
<evidence type="ECO:0000259" key="3">
    <source>
        <dbReference type="Pfam" id="PF13800"/>
    </source>
</evidence>
<dbReference type="EMBL" id="LCVB01000006">
    <property type="protein sequence ID" value="KLJ31680.1"/>
    <property type="molecule type" value="Genomic_DNA"/>
</dbReference>
<dbReference type="KEGG" id="sage:EN72_01635"/>
<dbReference type="EMBL" id="LBKL01000100">
    <property type="protein sequence ID" value="KLL35266.1"/>
    <property type="molecule type" value="Genomic_DNA"/>
</dbReference>
<dbReference type="Proteomes" id="UP000035174">
    <property type="component" value="Unassembled WGS sequence"/>
</dbReference>
<dbReference type="AlphaFoldDB" id="A0A076YX13"/>
<dbReference type="Proteomes" id="UP000254076">
    <property type="component" value="Unassembled WGS sequence"/>
</dbReference>
<dbReference type="EMBL" id="QHGZ01000091">
    <property type="protein sequence ID" value="RDY85213.1"/>
    <property type="molecule type" value="Genomic_DNA"/>
</dbReference>
<feature type="domain" description="Sigma factor regulator N-terminal" evidence="3">
    <location>
        <begin position="12"/>
        <end position="100"/>
    </location>
</feature>
<comment type="caution">
    <text evidence="7">The sequence shown here is derived from an EMBL/GenBank/DDBJ whole genome shotgun (WGS) entry which is preliminary data.</text>
</comment>
<evidence type="ECO:0000313" key="15">
    <source>
        <dbReference type="Proteomes" id="UP000255140"/>
    </source>
</evidence>
<keyword evidence="1" id="KW-1133">Transmembrane helix</keyword>
<reference evidence="11 12" key="1">
    <citation type="journal article" date="2015" name="PLoS ONE">
        <title>Genomic analysis reveals the molecular basis for capsule loss in the group B streptococcus population.</title>
        <authorList>
            <consortium name="DEVANI Consortium"/>
            <person name="Rosini R."/>
            <person name="Campisi E."/>
            <person name="De Chiara M."/>
            <person name="Tettelin H."/>
            <person name="Rinaudo D."/>
            <person name="Toniolo C."/>
            <person name="Metruccio M."/>
            <person name="Guidotti S."/>
            <person name="Sorensen U.B."/>
            <person name="Kilian M."/>
            <person name="Ramirez M."/>
            <person name="Janulczyk R."/>
            <person name="Donati C."/>
            <person name="Grandi G."/>
            <person name="Margarit I."/>
        </authorList>
    </citation>
    <scope>NUCLEOTIDE SEQUENCE [LARGE SCALE GENOMIC DNA]</scope>
    <source>
        <strain evidence="5 12">DK-B-USS-215</strain>
        <strain evidence="4 11">ES-PW-063</strain>
    </source>
</reference>
<gene>
    <name evidence="7" type="ORF">AX245_06830</name>
    <name evidence="8" type="ORF">C4618_03440</name>
    <name evidence="9" type="ORF">NCTC8185_00633</name>
    <name evidence="10" type="ORF">NCTC9828_02327</name>
    <name evidence="6" type="ORF">QP229_06750</name>
    <name evidence="5" type="ORF">WA04_11225</name>
    <name evidence="4" type="ORF">WA45_00445</name>
</gene>
<dbReference type="EMBL" id="UHEQ01000004">
    <property type="protein sequence ID" value="SUN13449.1"/>
    <property type="molecule type" value="Genomic_DNA"/>
</dbReference>
<dbReference type="OMA" id="LKLNWIW"/>
<dbReference type="EMBL" id="UHEW01000005">
    <property type="protein sequence ID" value="SUN30289.1"/>
    <property type="molecule type" value="Genomic_DNA"/>
</dbReference>
<evidence type="ECO:0000259" key="2">
    <source>
        <dbReference type="Pfam" id="PF13791"/>
    </source>
</evidence>
<dbReference type="KEGG" id="sagg:EN73_01570"/>
<reference evidence="7 13" key="2">
    <citation type="journal article" date="2016" name="Sci. Rep.">
        <title>Serotype IV Streptococcus agalactiae ST-452 has arisen from large genomic recombination events between CC23 and the hypervirulent CC17 lineages.</title>
        <authorList>
            <person name="Campisi E."/>
            <person name="Rinaudo C.D."/>
            <person name="Donati C."/>
            <person name="Barucco M."/>
            <person name="Torricelli G."/>
            <person name="Edwards M.S."/>
            <person name="Baker C.J."/>
            <person name="Margarit I."/>
            <person name="Rosini R."/>
        </authorList>
    </citation>
    <scope>NUCLEOTIDE SEQUENCE [LARGE SCALE GENOMIC DNA]</scope>
    <source>
        <strain evidence="7 13">CZ-PW-140</strain>
    </source>
</reference>
<dbReference type="EMBL" id="MAWT01000045">
    <property type="protein sequence ID" value="OCM70623.1"/>
    <property type="molecule type" value="Genomic_DNA"/>
</dbReference>
<evidence type="ECO:0000313" key="8">
    <source>
        <dbReference type="EMBL" id="RDY85213.1"/>
    </source>
</evidence>
<dbReference type="InterPro" id="IPR029101">
    <property type="entry name" value="Sigma_reg_N"/>
</dbReference>
<dbReference type="Proteomes" id="UP001230629">
    <property type="component" value="Unassembled WGS sequence"/>
</dbReference>
<dbReference type="InterPro" id="IPR025672">
    <property type="entry name" value="Sigma_reg_C_dom"/>
</dbReference>
<name>A0A076YX13_STRAG</name>
<evidence type="ECO:0000313" key="5">
    <source>
        <dbReference type="EMBL" id="KLL35266.1"/>
    </source>
</evidence>
<keyword evidence="1" id="KW-0472">Membrane</keyword>
<accession>A0A076YX13</accession>
<dbReference type="Proteomes" id="UP000093122">
    <property type="component" value="Unassembled WGS sequence"/>
</dbReference>
<evidence type="ECO:0000313" key="7">
    <source>
        <dbReference type="EMBL" id="OCM70623.1"/>
    </source>
</evidence>
<evidence type="ECO:0000313" key="13">
    <source>
        <dbReference type="Proteomes" id="UP000093122"/>
    </source>
</evidence>
<dbReference type="EMBL" id="JASOIH010000006">
    <property type="protein sequence ID" value="MDK6899688.1"/>
    <property type="molecule type" value="Genomic_DNA"/>
</dbReference>
<evidence type="ECO:0000313" key="16">
    <source>
        <dbReference type="Proteomes" id="UP000256718"/>
    </source>
</evidence>
<reference evidence="6" key="5">
    <citation type="submission" date="2023-05" db="EMBL/GenBank/DDBJ databases">
        <title>Cataloging the Phylogenetic Diversity of Human Bladder Bacteria.</title>
        <authorList>
            <person name="Du J."/>
        </authorList>
    </citation>
    <scope>NUCLEOTIDE SEQUENCE</scope>
    <source>
        <strain evidence="6">UMB8703</strain>
    </source>
</reference>
<evidence type="ECO:0000313" key="6">
    <source>
        <dbReference type="EMBL" id="MDK6899688.1"/>
    </source>
</evidence>
<keyword evidence="1" id="KW-0812">Transmembrane</keyword>
<evidence type="ECO:0000313" key="11">
    <source>
        <dbReference type="Proteomes" id="UP000035174"/>
    </source>
</evidence>
<organism evidence="7 13">
    <name type="scientific">Streptococcus agalactiae</name>
    <dbReference type="NCBI Taxonomy" id="1311"/>
    <lineage>
        <taxon>Bacteria</taxon>
        <taxon>Bacillati</taxon>
        <taxon>Bacillota</taxon>
        <taxon>Bacilli</taxon>
        <taxon>Lactobacillales</taxon>
        <taxon>Streptococcaceae</taxon>
        <taxon>Streptococcus</taxon>
    </lineage>
</organism>
<reference evidence="8 16" key="3">
    <citation type="journal article" date="2018" name="Emerg. Microbes Infect.">
        <title>Phenotypic and molecular analysis of nontypeable Group B streptococci: identification of cps2a and hybrid cps2a/cps5 Group B streptococcal capsule gene clusters.</title>
        <authorList>
            <person name="Alhhazmi A."/>
            <person name="Tyrrell G.J."/>
        </authorList>
    </citation>
    <scope>NUCLEOTIDE SEQUENCE [LARGE SCALE GENOMIC DNA]</scope>
    <source>
        <strain evidence="8 16">PLGBS17</strain>
    </source>
</reference>